<dbReference type="EMBL" id="JADOUF010000001">
    <property type="protein sequence ID" value="MBG6140634.1"/>
    <property type="molecule type" value="Genomic_DNA"/>
</dbReference>
<proteinExistence type="inferred from homology"/>
<dbReference type="GO" id="GO:0008199">
    <property type="term" value="F:ferric iron binding"/>
    <property type="evidence" value="ECO:0007669"/>
    <property type="project" value="InterPro"/>
</dbReference>
<dbReference type="Proteomes" id="UP000622552">
    <property type="component" value="Unassembled WGS sequence"/>
</dbReference>
<dbReference type="SUPFAM" id="SSF51055">
    <property type="entry name" value="Carbohydrate binding domain"/>
    <property type="match status" value="1"/>
</dbReference>
<evidence type="ECO:0000259" key="6">
    <source>
        <dbReference type="SMART" id="SM00495"/>
    </source>
</evidence>
<evidence type="ECO:0000256" key="2">
    <source>
        <dbReference type="ARBA" id="ARBA00022801"/>
    </source>
</evidence>
<dbReference type="PANTHER" id="PTHR33711">
    <property type="entry name" value="DIOXYGENASE, PUTATIVE (AFU_ORTHOLOGUE AFUA_2G02910)-RELATED"/>
    <property type="match status" value="1"/>
</dbReference>
<reference evidence="7" key="1">
    <citation type="submission" date="2020-11" db="EMBL/GenBank/DDBJ databases">
        <title>Sequencing the genomes of 1000 actinobacteria strains.</title>
        <authorList>
            <person name="Klenk H.-P."/>
        </authorList>
    </citation>
    <scope>NUCLEOTIDE SEQUENCE</scope>
    <source>
        <strain evidence="7">DSM 45356</strain>
    </source>
</reference>
<keyword evidence="8" id="KW-1185">Reference proteome</keyword>
<comment type="similarity">
    <text evidence="1">Belongs to the intradiol ring-cleavage dioxygenase family.</text>
</comment>
<dbReference type="GO" id="GO:0005975">
    <property type="term" value="P:carbohydrate metabolic process"/>
    <property type="evidence" value="ECO:0007669"/>
    <property type="project" value="InterPro"/>
</dbReference>
<dbReference type="PANTHER" id="PTHR33711:SF11">
    <property type="entry name" value="DIOXYGENASE"/>
    <property type="match status" value="1"/>
</dbReference>
<name>A0A8J7GJN3_9ACTN</name>
<dbReference type="InterPro" id="IPR050770">
    <property type="entry name" value="Intradiol_RC_Dioxygenase"/>
</dbReference>
<evidence type="ECO:0000256" key="1">
    <source>
        <dbReference type="ARBA" id="ARBA00007825"/>
    </source>
</evidence>
<evidence type="ECO:0000256" key="5">
    <source>
        <dbReference type="SAM" id="MobiDB-lite"/>
    </source>
</evidence>
<dbReference type="CDD" id="cd00421">
    <property type="entry name" value="intradiol_dioxygenase"/>
    <property type="match status" value="1"/>
</dbReference>
<dbReference type="CDD" id="cd12214">
    <property type="entry name" value="ChiA1_BD"/>
    <property type="match status" value="1"/>
</dbReference>
<dbReference type="RefSeq" id="WP_197007161.1">
    <property type="nucleotide sequence ID" value="NZ_BONS01000005.1"/>
</dbReference>
<dbReference type="Gene3D" id="2.10.10.20">
    <property type="entry name" value="Carbohydrate-binding module superfamily 5/12"/>
    <property type="match status" value="1"/>
</dbReference>
<keyword evidence="2" id="KW-0378">Hydrolase</keyword>
<dbReference type="InterPro" id="IPR015889">
    <property type="entry name" value="Intradiol_dOase_core"/>
</dbReference>
<sequence>MTTHDTPPEGIRRKTLLKAALLALPVPLLIGALPSVAEGTTPHGQPLTPTPFCDDGDHVTPAQTEGPYFKPNSPLRTSLLEPGTVGTRLTVTGYVFGLACTPIPNALMDFWQCDNGGVYDNAGNGFRGHQFTDAMGRFTLTTIVPGLYPGRTRHIHVKVQAPGRGVLTTQLYFPNEPRNASDTIFDPVLVMNVTQVGSAKNGTFDFLLNVPQNPPTSAPPTTRPPTSAPPTTAPPTTRPPTSAPPQGTWRAGVAYATGAQVSYNGLNYRCLQGHTSMVGWEPPNVPALWQRV</sequence>
<dbReference type="GO" id="GO:0005576">
    <property type="term" value="C:extracellular region"/>
    <property type="evidence" value="ECO:0007669"/>
    <property type="project" value="InterPro"/>
</dbReference>
<evidence type="ECO:0000313" key="8">
    <source>
        <dbReference type="Proteomes" id="UP000622552"/>
    </source>
</evidence>
<dbReference type="AlphaFoldDB" id="A0A8J7GJN3"/>
<evidence type="ECO:0000256" key="3">
    <source>
        <dbReference type="ARBA" id="ARBA00022964"/>
    </source>
</evidence>
<accession>A0A8J7GJN3</accession>
<dbReference type="SMART" id="SM00495">
    <property type="entry name" value="ChtBD3"/>
    <property type="match status" value="1"/>
</dbReference>
<gene>
    <name evidence="7" type="ORF">IW245_006828</name>
</gene>
<dbReference type="InterPro" id="IPR000627">
    <property type="entry name" value="Intradiol_dOase_C"/>
</dbReference>
<dbReference type="InterPro" id="IPR036573">
    <property type="entry name" value="CBM_sf_5/12"/>
</dbReference>
<dbReference type="SUPFAM" id="SSF49482">
    <property type="entry name" value="Aromatic compound dioxygenase"/>
    <property type="match status" value="1"/>
</dbReference>
<organism evidence="7 8">
    <name type="scientific">Longispora fulva</name>
    <dbReference type="NCBI Taxonomy" id="619741"/>
    <lineage>
        <taxon>Bacteria</taxon>
        <taxon>Bacillati</taxon>
        <taxon>Actinomycetota</taxon>
        <taxon>Actinomycetes</taxon>
        <taxon>Micromonosporales</taxon>
        <taxon>Micromonosporaceae</taxon>
        <taxon>Longispora</taxon>
    </lineage>
</organism>
<dbReference type="InterPro" id="IPR003610">
    <property type="entry name" value="CBM5/12"/>
</dbReference>
<comment type="caution">
    <text evidence="7">The sequence shown here is derived from an EMBL/GenBank/DDBJ whole genome shotgun (WGS) entry which is preliminary data.</text>
</comment>
<keyword evidence="4" id="KW-0560">Oxidoreductase</keyword>
<dbReference type="GO" id="GO:0016702">
    <property type="term" value="F:oxidoreductase activity, acting on single donors with incorporation of molecular oxygen, incorporation of two atoms of oxygen"/>
    <property type="evidence" value="ECO:0007669"/>
    <property type="project" value="InterPro"/>
</dbReference>
<dbReference type="GO" id="GO:0004553">
    <property type="term" value="F:hydrolase activity, hydrolyzing O-glycosyl compounds"/>
    <property type="evidence" value="ECO:0007669"/>
    <property type="project" value="InterPro"/>
</dbReference>
<evidence type="ECO:0000256" key="4">
    <source>
        <dbReference type="ARBA" id="ARBA00023002"/>
    </source>
</evidence>
<evidence type="ECO:0000313" key="7">
    <source>
        <dbReference type="EMBL" id="MBG6140634.1"/>
    </source>
</evidence>
<dbReference type="Pfam" id="PF02839">
    <property type="entry name" value="CBM_5_12"/>
    <property type="match status" value="1"/>
</dbReference>
<dbReference type="Pfam" id="PF00775">
    <property type="entry name" value="Dioxygenase_C"/>
    <property type="match status" value="1"/>
</dbReference>
<feature type="region of interest" description="Disordered" evidence="5">
    <location>
        <begin position="210"/>
        <end position="249"/>
    </location>
</feature>
<feature type="compositionally biased region" description="Pro residues" evidence="5">
    <location>
        <begin position="212"/>
        <end position="243"/>
    </location>
</feature>
<keyword evidence="3" id="KW-0223">Dioxygenase</keyword>
<dbReference type="GO" id="GO:0030246">
    <property type="term" value="F:carbohydrate binding"/>
    <property type="evidence" value="ECO:0007669"/>
    <property type="project" value="InterPro"/>
</dbReference>
<feature type="region of interest" description="Disordered" evidence="5">
    <location>
        <begin position="39"/>
        <end position="75"/>
    </location>
</feature>
<dbReference type="Gene3D" id="2.60.130.10">
    <property type="entry name" value="Aromatic compound dioxygenase"/>
    <property type="match status" value="1"/>
</dbReference>
<protein>
    <submittedName>
        <fullName evidence="7">Protocatechuate 3,4-dioxygenase beta subunit</fullName>
    </submittedName>
</protein>
<feature type="domain" description="Chitin-binding type-3" evidence="6">
    <location>
        <begin position="246"/>
        <end position="292"/>
    </location>
</feature>